<dbReference type="AlphaFoldDB" id="A0A8J1XKL6"/>
<evidence type="ECO:0000256" key="2">
    <source>
        <dbReference type="ARBA" id="ARBA00007230"/>
    </source>
</evidence>
<evidence type="ECO:0000256" key="3">
    <source>
        <dbReference type="ARBA" id="ARBA00022692"/>
    </source>
</evidence>
<dbReference type="SUPFAM" id="SSF103481">
    <property type="entry name" value="Multidrug resistance efflux transporter EmrE"/>
    <property type="match status" value="1"/>
</dbReference>
<protein>
    <submittedName>
        <fullName evidence="6">Uncharacterized protein</fullName>
    </submittedName>
</protein>
<reference evidence="6" key="1">
    <citation type="submission" date="2022-03" db="EMBL/GenBank/DDBJ databases">
        <authorList>
            <person name="Martin C."/>
        </authorList>
    </citation>
    <scope>NUCLEOTIDE SEQUENCE</scope>
</reference>
<accession>A0A8J1XKL6</accession>
<evidence type="ECO:0000256" key="5">
    <source>
        <dbReference type="ARBA" id="ARBA00023136"/>
    </source>
</evidence>
<comment type="caution">
    <text evidence="6">The sequence shown here is derived from an EMBL/GenBank/DDBJ whole genome shotgun (WGS) entry which is preliminary data.</text>
</comment>
<keyword evidence="3" id="KW-0812">Transmembrane</keyword>
<keyword evidence="7" id="KW-1185">Reference proteome</keyword>
<dbReference type="PANTHER" id="PTHR12570:SF92">
    <property type="entry name" value="SPICHTHYIN, ISOFORM B"/>
    <property type="match status" value="1"/>
</dbReference>
<evidence type="ECO:0000256" key="1">
    <source>
        <dbReference type="ARBA" id="ARBA00004141"/>
    </source>
</evidence>
<dbReference type="GO" id="GO:0016020">
    <property type="term" value="C:membrane"/>
    <property type="evidence" value="ECO:0007669"/>
    <property type="project" value="UniProtKB-SubCell"/>
</dbReference>
<comment type="subcellular location">
    <subcellularLocation>
        <location evidence="1">Membrane</location>
        <topology evidence="1">Multi-pass membrane protein</topology>
    </subcellularLocation>
</comment>
<proteinExistence type="inferred from homology"/>
<keyword evidence="4" id="KW-1133">Transmembrane helix</keyword>
<dbReference type="EMBL" id="CAIIXF020000002">
    <property type="protein sequence ID" value="CAH1776457.1"/>
    <property type="molecule type" value="Genomic_DNA"/>
</dbReference>
<dbReference type="PANTHER" id="PTHR12570">
    <property type="match status" value="1"/>
</dbReference>
<evidence type="ECO:0000313" key="7">
    <source>
        <dbReference type="Proteomes" id="UP000749559"/>
    </source>
</evidence>
<name>A0A8J1XKL6_OWEFU</name>
<keyword evidence="5" id="KW-0472">Membrane</keyword>
<comment type="similarity">
    <text evidence="2">Belongs to the NIPA family.</text>
</comment>
<dbReference type="GO" id="GO:0015095">
    <property type="term" value="F:magnesium ion transmembrane transporter activity"/>
    <property type="evidence" value="ECO:0007669"/>
    <property type="project" value="InterPro"/>
</dbReference>
<dbReference type="OrthoDB" id="6428174at2759"/>
<dbReference type="InterPro" id="IPR008521">
    <property type="entry name" value="Mg_trans_NIPA"/>
</dbReference>
<sequence>EPLIPIDSTFSHKRRTGVCFLLILSAFAVCWVIFKSTMLNESTTTEIIGGVSYMSQASIANSSLVQSTTTITASTLNSSISPNETNIMEENPHAKRDFYIGLTLAMSSSIFIGTSFILKKKGLLKLAAQSSQRAGDGGFGYLKEPLWWGGMLLMAFGEVTNFVAYAFAPATLVTPLGALSVLVSAMLASKMLGENLNLIGKVGCLVCLLGSTVVVIHSPKETEIKSMAILAEKLKDPGFITYAFIIAVCACVLIFYYGPRHGQTNPLIYITISGSIGSLTVMGCKGLGVALKQTFAGDNQMTNWLTWLILITLVFDISIQMNYLNKALDIFNTAVVTPILYVVFTTFVIIASAILFKEWADLGALDIVGNICGFITTISGIFLLQFFKDLDITLKSTVKVRKDAPASVNTMANGEVRYTPTHDDSRSILLEHAECQMSDEEINVDHRYNSLMKT</sequence>
<dbReference type="InterPro" id="IPR037185">
    <property type="entry name" value="EmrE-like"/>
</dbReference>
<evidence type="ECO:0000256" key="4">
    <source>
        <dbReference type="ARBA" id="ARBA00022989"/>
    </source>
</evidence>
<feature type="non-terminal residue" evidence="6">
    <location>
        <position position="1"/>
    </location>
</feature>
<dbReference type="Proteomes" id="UP000749559">
    <property type="component" value="Unassembled WGS sequence"/>
</dbReference>
<organism evidence="6 7">
    <name type="scientific">Owenia fusiformis</name>
    <name type="common">Polychaete worm</name>
    <dbReference type="NCBI Taxonomy" id="6347"/>
    <lineage>
        <taxon>Eukaryota</taxon>
        <taxon>Metazoa</taxon>
        <taxon>Spiralia</taxon>
        <taxon>Lophotrochozoa</taxon>
        <taxon>Annelida</taxon>
        <taxon>Polychaeta</taxon>
        <taxon>Sedentaria</taxon>
        <taxon>Canalipalpata</taxon>
        <taxon>Sabellida</taxon>
        <taxon>Oweniida</taxon>
        <taxon>Oweniidae</taxon>
        <taxon>Owenia</taxon>
    </lineage>
</organism>
<evidence type="ECO:0000313" key="6">
    <source>
        <dbReference type="EMBL" id="CAH1776457.1"/>
    </source>
</evidence>
<gene>
    <name evidence="6" type="ORF">OFUS_LOCUS3631</name>
</gene>
<dbReference type="Pfam" id="PF05653">
    <property type="entry name" value="Mg_trans_NIPA"/>
    <property type="match status" value="1"/>
</dbReference>